<dbReference type="SFLD" id="SFLDS00003">
    <property type="entry name" value="Haloacid_Dehalogenase"/>
    <property type="match status" value="1"/>
</dbReference>
<evidence type="ECO:0000313" key="2">
    <source>
        <dbReference type="Proteomes" id="UP000557717"/>
    </source>
</evidence>
<dbReference type="InterPro" id="IPR041492">
    <property type="entry name" value="HAD_2"/>
</dbReference>
<dbReference type="InterPro" id="IPR036412">
    <property type="entry name" value="HAD-like_sf"/>
</dbReference>
<keyword evidence="2" id="KW-1185">Reference proteome</keyword>
<dbReference type="Pfam" id="PF13419">
    <property type="entry name" value="HAD_2"/>
    <property type="match status" value="1"/>
</dbReference>
<dbReference type="PRINTS" id="PR00413">
    <property type="entry name" value="HADHALOGNASE"/>
</dbReference>
<evidence type="ECO:0000313" key="1">
    <source>
        <dbReference type="EMBL" id="MBB5353073.1"/>
    </source>
</evidence>
<organism evidence="1 2">
    <name type="scientific">Haloferula luteola</name>
    <dbReference type="NCBI Taxonomy" id="595692"/>
    <lineage>
        <taxon>Bacteria</taxon>
        <taxon>Pseudomonadati</taxon>
        <taxon>Verrucomicrobiota</taxon>
        <taxon>Verrucomicrobiia</taxon>
        <taxon>Verrucomicrobiales</taxon>
        <taxon>Verrucomicrobiaceae</taxon>
        <taxon>Haloferula</taxon>
    </lineage>
</organism>
<proteinExistence type="predicted"/>
<dbReference type="RefSeq" id="WP_184020619.1">
    <property type="nucleotide sequence ID" value="NZ_JACHFD010000019.1"/>
</dbReference>
<dbReference type="InterPro" id="IPR006439">
    <property type="entry name" value="HAD-SF_hydro_IA"/>
</dbReference>
<dbReference type="AlphaFoldDB" id="A0A840V601"/>
<dbReference type="GO" id="GO:0016787">
    <property type="term" value="F:hydrolase activity"/>
    <property type="evidence" value="ECO:0007669"/>
    <property type="project" value="UniProtKB-KW"/>
</dbReference>
<dbReference type="Gene3D" id="1.10.150.240">
    <property type="entry name" value="Putative phosphatase, domain 2"/>
    <property type="match status" value="1"/>
</dbReference>
<accession>A0A840V601</accession>
<dbReference type="PANTHER" id="PTHR18901:SF38">
    <property type="entry name" value="PSEUDOURIDINE-5'-PHOSPHATASE"/>
    <property type="match status" value="1"/>
</dbReference>
<dbReference type="Gene3D" id="3.40.50.1000">
    <property type="entry name" value="HAD superfamily/HAD-like"/>
    <property type="match status" value="1"/>
</dbReference>
<dbReference type="PANTHER" id="PTHR18901">
    <property type="entry name" value="2-DEOXYGLUCOSE-6-PHOSPHATE PHOSPHATASE 2"/>
    <property type="match status" value="1"/>
</dbReference>
<gene>
    <name evidence="1" type="ORF">HNR46_003326</name>
</gene>
<reference evidence="1 2" key="1">
    <citation type="submission" date="2020-08" db="EMBL/GenBank/DDBJ databases">
        <title>Genomic Encyclopedia of Type Strains, Phase IV (KMG-IV): sequencing the most valuable type-strain genomes for metagenomic binning, comparative biology and taxonomic classification.</title>
        <authorList>
            <person name="Goeker M."/>
        </authorList>
    </citation>
    <scope>NUCLEOTIDE SEQUENCE [LARGE SCALE GENOMIC DNA]</scope>
    <source>
        <strain evidence="1 2">YC6886</strain>
    </source>
</reference>
<protein>
    <submittedName>
        <fullName evidence="1">HAD superfamily hydrolase (TIGR01509 family)</fullName>
    </submittedName>
</protein>
<dbReference type="Proteomes" id="UP000557717">
    <property type="component" value="Unassembled WGS sequence"/>
</dbReference>
<dbReference type="InterPro" id="IPR023198">
    <property type="entry name" value="PGP-like_dom2"/>
</dbReference>
<dbReference type="NCBIfam" id="TIGR01509">
    <property type="entry name" value="HAD-SF-IA-v3"/>
    <property type="match status" value="1"/>
</dbReference>
<dbReference type="EMBL" id="JACHFD010000019">
    <property type="protein sequence ID" value="MBB5353073.1"/>
    <property type="molecule type" value="Genomic_DNA"/>
</dbReference>
<dbReference type="InterPro" id="IPR023214">
    <property type="entry name" value="HAD_sf"/>
</dbReference>
<dbReference type="SFLD" id="SFLDG01129">
    <property type="entry name" value="C1.5:_HAD__Beta-PGM__Phosphata"/>
    <property type="match status" value="1"/>
</dbReference>
<name>A0A840V601_9BACT</name>
<comment type="caution">
    <text evidence="1">The sequence shown here is derived from an EMBL/GenBank/DDBJ whole genome shotgun (WGS) entry which is preliminary data.</text>
</comment>
<sequence length="213" mass="23913">MRFEAVLFDFDGIVVDTEWAIYQAWLRTFEAHGHELPLGTYVRCVGSDFETWSPKVHLEELTGKSFDWHQMDESRQVEIRRDLEAAGPMPGVVEMLEQLKDAGVRRAVVSSSSHFWVDGWLNRLGLASSFETVVCRGDAPRIKPAPDLWLEALKRLEVAPASTLAIEDSLNGVRSAKEAGLTVWAIPNRTTAGIHFSEADRVLESMEVASREM</sequence>
<dbReference type="SUPFAM" id="SSF56784">
    <property type="entry name" value="HAD-like"/>
    <property type="match status" value="1"/>
</dbReference>
<keyword evidence="1" id="KW-0378">Hydrolase</keyword>